<dbReference type="InterPro" id="IPR033308">
    <property type="entry name" value="PGAP5/Cdc1/Ted1"/>
</dbReference>
<proteinExistence type="predicted"/>
<dbReference type="InterPro" id="IPR029052">
    <property type="entry name" value="Metallo-depent_PP-like"/>
</dbReference>
<dbReference type="Proteomes" id="UP001152561">
    <property type="component" value="Unassembled WGS sequence"/>
</dbReference>
<evidence type="ECO:0000256" key="1">
    <source>
        <dbReference type="ARBA" id="ARBA00023136"/>
    </source>
</evidence>
<organism evidence="2 3">
    <name type="scientific">Anisodus acutangulus</name>
    <dbReference type="NCBI Taxonomy" id="402998"/>
    <lineage>
        <taxon>Eukaryota</taxon>
        <taxon>Viridiplantae</taxon>
        <taxon>Streptophyta</taxon>
        <taxon>Embryophyta</taxon>
        <taxon>Tracheophyta</taxon>
        <taxon>Spermatophyta</taxon>
        <taxon>Magnoliopsida</taxon>
        <taxon>eudicotyledons</taxon>
        <taxon>Gunneridae</taxon>
        <taxon>Pentapetalae</taxon>
        <taxon>asterids</taxon>
        <taxon>lamiids</taxon>
        <taxon>Solanales</taxon>
        <taxon>Solanaceae</taxon>
        <taxon>Solanoideae</taxon>
        <taxon>Hyoscyameae</taxon>
        <taxon>Anisodus</taxon>
    </lineage>
</organism>
<name>A0A9Q1R2A7_9SOLA</name>
<dbReference type="OrthoDB" id="5977743at2759"/>
<evidence type="ECO:0000313" key="3">
    <source>
        <dbReference type="Proteomes" id="UP001152561"/>
    </source>
</evidence>
<gene>
    <name evidence="2" type="ORF">K7X08_013600</name>
</gene>
<dbReference type="AlphaFoldDB" id="A0A9Q1R2A7"/>
<evidence type="ECO:0000313" key="2">
    <source>
        <dbReference type="EMBL" id="KAJ8539348.1"/>
    </source>
</evidence>
<accession>A0A9Q1R2A7</accession>
<keyword evidence="3" id="KW-1185">Reference proteome</keyword>
<dbReference type="SUPFAM" id="SSF56300">
    <property type="entry name" value="Metallo-dependent phosphatases"/>
    <property type="match status" value="1"/>
</dbReference>
<keyword evidence="1" id="KW-0472">Membrane</keyword>
<dbReference type="PANTHER" id="PTHR13315">
    <property type="entry name" value="METALLO PHOSPHOESTERASE RELATED"/>
    <property type="match status" value="1"/>
</dbReference>
<reference evidence="3" key="1">
    <citation type="journal article" date="2023" name="Proc. Natl. Acad. Sci. U.S.A.">
        <title>Genomic and structural basis for evolution of tropane alkaloid biosynthesis.</title>
        <authorList>
            <person name="Wanga Y.-J."/>
            <person name="Taina T."/>
            <person name="Yua J.-Y."/>
            <person name="Lia J."/>
            <person name="Xua B."/>
            <person name="Chenc J."/>
            <person name="D'Auriad J.C."/>
            <person name="Huanga J.-P."/>
            <person name="Huanga S.-X."/>
        </authorList>
    </citation>
    <scope>NUCLEOTIDE SEQUENCE [LARGE SCALE GENOMIC DNA]</scope>
    <source>
        <strain evidence="3">cv. KIB-2019</strain>
    </source>
</reference>
<dbReference type="GO" id="GO:0006506">
    <property type="term" value="P:GPI anchor biosynthetic process"/>
    <property type="evidence" value="ECO:0007669"/>
    <property type="project" value="InterPro"/>
</dbReference>
<dbReference type="PANTHER" id="PTHR13315:SF4">
    <property type="entry name" value="METALLOPHOSPHOESTERASE, ISOFORM E"/>
    <property type="match status" value="1"/>
</dbReference>
<comment type="caution">
    <text evidence="2">The sequence shown here is derived from an EMBL/GenBank/DDBJ whole genome shotgun (WGS) entry which is preliminary data.</text>
</comment>
<dbReference type="GO" id="GO:0005783">
    <property type="term" value="C:endoplasmic reticulum"/>
    <property type="evidence" value="ECO:0007669"/>
    <property type="project" value="TreeGrafter"/>
</dbReference>
<dbReference type="GO" id="GO:0016020">
    <property type="term" value="C:membrane"/>
    <property type="evidence" value="ECO:0007669"/>
    <property type="project" value="GOC"/>
</dbReference>
<protein>
    <submittedName>
        <fullName evidence="2">Uncharacterized protein</fullName>
    </submittedName>
</protein>
<dbReference type="EMBL" id="JAJAGQ010000016">
    <property type="protein sequence ID" value="KAJ8539348.1"/>
    <property type="molecule type" value="Genomic_DNA"/>
</dbReference>
<sequence>MKPLPHGYPSPNPRVLSTHIPLYQPDLTACGPYRSSSSINQRINRAAFDNEILYQNYIIENGTNDLLDSIKPALILSGHDHDQCTVIHKTKYGSVKEHTLGTISWKQGNLIPSYMLLSASNIILSNGATPEEAISTKVSISVCHDPSYCHPLAHKWDALSALS</sequence>